<reference evidence="2" key="2">
    <citation type="submission" date="2020-09" db="EMBL/GenBank/DDBJ databases">
        <authorList>
            <person name="Sun Q."/>
            <person name="Zhou Y."/>
        </authorList>
    </citation>
    <scope>NUCLEOTIDE SEQUENCE</scope>
    <source>
        <strain evidence="2">CGMCC 1.15367</strain>
    </source>
</reference>
<dbReference type="PANTHER" id="PTHR42760:SF40">
    <property type="entry name" value="3-OXOACYL-[ACYL-CARRIER-PROTEIN] REDUCTASE, CHLOROPLASTIC"/>
    <property type="match status" value="1"/>
</dbReference>
<keyword evidence="3" id="KW-1185">Reference proteome</keyword>
<dbReference type="PANTHER" id="PTHR42760">
    <property type="entry name" value="SHORT-CHAIN DEHYDROGENASES/REDUCTASES FAMILY MEMBER"/>
    <property type="match status" value="1"/>
</dbReference>
<evidence type="ECO:0000313" key="3">
    <source>
        <dbReference type="Proteomes" id="UP000644699"/>
    </source>
</evidence>
<evidence type="ECO:0000256" key="1">
    <source>
        <dbReference type="ARBA" id="ARBA00006484"/>
    </source>
</evidence>
<dbReference type="InterPro" id="IPR036291">
    <property type="entry name" value="NAD(P)-bd_dom_sf"/>
</dbReference>
<protein>
    <submittedName>
        <fullName evidence="2">Oxidoreductase</fullName>
    </submittedName>
</protein>
<dbReference type="Gene3D" id="3.40.50.720">
    <property type="entry name" value="NAD(P)-binding Rossmann-like Domain"/>
    <property type="match status" value="1"/>
</dbReference>
<evidence type="ECO:0000313" key="2">
    <source>
        <dbReference type="EMBL" id="GGE11862.1"/>
    </source>
</evidence>
<dbReference type="SUPFAM" id="SSF51735">
    <property type="entry name" value="NAD(P)-binding Rossmann-fold domains"/>
    <property type="match status" value="1"/>
</dbReference>
<gene>
    <name evidence="2" type="ORF">GCM10011390_33750</name>
</gene>
<dbReference type="GO" id="GO:0030497">
    <property type="term" value="P:fatty acid elongation"/>
    <property type="evidence" value="ECO:0007669"/>
    <property type="project" value="TreeGrafter"/>
</dbReference>
<dbReference type="InterPro" id="IPR020904">
    <property type="entry name" value="Sc_DH/Rdtase_CS"/>
</dbReference>
<dbReference type="Proteomes" id="UP000644699">
    <property type="component" value="Unassembled WGS sequence"/>
</dbReference>
<proteinExistence type="inferred from homology"/>
<dbReference type="PRINTS" id="PR00081">
    <property type="entry name" value="GDHRDH"/>
</dbReference>
<comment type="similarity">
    <text evidence="1">Belongs to the short-chain dehydrogenases/reductases (SDR) family.</text>
</comment>
<dbReference type="RefSeq" id="WP_188910538.1">
    <property type="nucleotide sequence ID" value="NZ_BMIQ01000005.1"/>
</dbReference>
<sequence length="252" mass="26510">MDDVIATFRPDLFAGRQVLVSGGTTGIGLAMAKGFARLGAEVVATGSTAARLESAKADREADKIRFEKLDVKDRAAIDAFVGGLARLDVLVNAAGIARPDAEYEEETYLEVIDVNLNSAMRLAMAAYPLLKASRGAIVNTASMLSYLADARVPAYGASKTGIVGLTRALAHRFGPDGIRVNAIAPGYHKTDMTKDLWTHDEHGPKIADKAALKRWGSVDDLVGTALFLASPAAAFVTATTLPVDGGYVVSGF</sequence>
<organism evidence="2 3">
    <name type="scientific">Aureimonas endophytica</name>
    <dbReference type="NCBI Taxonomy" id="2027858"/>
    <lineage>
        <taxon>Bacteria</taxon>
        <taxon>Pseudomonadati</taxon>
        <taxon>Pseudomonadota</taxon>
        <taxon>Alphaproteobacteria</taxon>
        <taxon>Hyphomicrobiales</taxon>
        <taxon>Aurantimonadaceae</taxon>
        <taxon>Aureimonas</taxon>
    </lineage>
</organism>
<comment type="caution">
    <text evidence="2">The sequence shown here is derived from an EMBL/GenBank/DDBJ whole genome shotgun (WGS) entry which is preliminary data.</text>
</comment>
<dbReference type="PROSITE" id="PS00061">
    <property type="entry name" value="ADH_SHORT"/>
    <property type="match status" value="1"/>
</dbReference>
<dbReference type="PRINTS" id="PR00080">
    <property type="entry name" value="SDRFAMILY"/>
</dbReference>
<dbReference type="Pfam" id="PF13561">
    <property type="entry name" value="adh_short_C2"/>
    <property type="match status" value="1"/>
</dbReference>
<dbReference type="AlphaFoldDB" id="A0A917E8S3"/>
<dbReference type="GO" id="GO:0016616">
    <property type="term" value="F:oxidoreductase activity, acting on the CH-OH group of donors, NAD or NADP as acceptor"/>
    <property type="evidence" value="ECO:0007669"/>
    <property type="project" value="TreeGrafter"/>
</dbReference>
<dbReference type="EMBL" id="BMIQ01000005">
    <property type="protein sequence ID" value="GGE11862.1"/>
    <property type="molecule type" value="Genomic_DNA"/>
</dbReference>
<dbReference type="FunFam" id="3.40.50.720:FF:000084">
    <property type="entry name" value="Short-chain dehydrogenase reductase"/>
    <property type="match status" value="1"/>
</dbReference>
<name>A0A917E8S3_9HYPH</name>
<dbReference type="InterPro" id="IPR002347">
    <property type="entry name" value="SDR_fam"/>
</dbReference>
<accession>A0A917E8S3</accession>
<reference evidence="2" key="1">
    <citation type="journal article" date="2014" name="Int. J. Syst. Evol. Microbiol.">
        <title>Complete genome sequence of Corynebacterium casei LMG S-19264T (=DSM 44701T), isolated from a smear-ripened cheese.</title>
        <authorList>
            <consortium name="US DOE Joint Genome Institute (JGI-PGF)"/>
            <person name="Walter F."/>
            <person name="Albersmeier A."/>
            <person name="Kalinowski J."/>
            <person name="Ruckert C."/>
        </authorList>
    </citation>
    <scope>NUCLEOTIDE SEQUENCE</scope>
    <source>
        <strain evidence="2">CGMCC 1.15367</strain>
    </source>
</reference>